<evidence type="ECO:0000259" key="2">
    <source>
        <dbReference type="Pfam" id="PF00561"/>
    </source>
</evidence>
<gene>
    <name evidence="3" type="ORF">J7I42_14890</name>
</gene>
<dbReference type="EMBL" id="JAGHKO010000004">
    <property type="protein sequence ID" value="MBO9201566.1"/>
    <property type="molecule type" value="Genomic_DNA"/>
</dbReference>
<feature type="signal peptide" evidence="1">
    <location>
        <begin position="1"/>
        <end position="22"/>
    </location>
</feature>
<dbReference type="InterPro" id="IPR050266">
    <property type="entry name" value="AB_hydrolase_sf"/>
</dbReference>
<protein>
    <submittedName>
        <fullName evidence="3">Alpha/beta hydrolase</fullName>
    </submittedName>
</protein>
<dbReference type="InterPro" id="IPR029058">
    <property type="entry name" value="AB_hydrolase_fold"/>
</dbReference>
<keyword evidence="4" id="KW-1185">Reference proteome</keyword>
<organism evidence="3 4">
    <name type="scientific">Niastella soli</name>
    <dbReference type="NCBI Taxonomy" id="2821487"/>
    <lineage>
        <taxon>Bacteria</taxon>
        <taxon>Pseudomonadati</taxon>
        <taxon>Bacteroidota</taxon>
        <taxon>Chitinophagia</taxon>
        <taxon>Chitinophagales</taxon>
        <taxon>Chitinophagaceae</taxon>
        <taxon>Niastella</taxon>
    </lineage>
</organism>
<sequence length="282" mass="31903">MKKHTWLIIVILFTALCTNVFGQTTPTRPFEVKKSGQGKQAILFIPGLGCSGEVWNQTVEKFEKNYTCYTLTMAGFAGTQPQPEATFTNWENQIARYIRENNIQKPIIIGHSVGGGLTLAIAADYPQLIGKIIVVDALPCLSALRNPTFKPKENNDCTPVINQFTAITNDQFEQMQKSNIAGLVADTLSQKKVISWTMQSDRKTFAGLFCDFLNTDLREKLRSIQCPALILLENPFTRLKSAIEEQYKNLKDAQLQYSSKALHFIMFDDKEWYQDQLTGFIK</sequence>
<dbReference type="Gene3D" id="3.40.50.1820">
    <property type="entry name" value="alpha/beta hydrolase"/>
    <property type="match status" value="1"/>
</dbReference>
<dbReference type="PANTHER" id="PTHR43798">
    <property type="entry name" value="MONOACYLGLYCEROL LIPASE"/>
    <property type="match status" value="1"/>
</dbReference>
<evidence type="ECO:0000256" key="1">
    <source>
        <dbReference type="SAM" id="SignalP"/>
    </source>
</evidence>
<keyword evidence="3" id="KW-0378">Hydrolase</keyword>
<dbReference type="GO" id="GO:0016787">
    <property type="term" value="F:hydrolase activity"/>
    <property type="evidence" value="ECO:0007669"/>
    <property type="project" value="UniProtKB-KW"/>
</dbReference>
<name>A0ABS3YWM9_9BACT</name>
<dbReference type="PRINTS" id="PR00111">
    <property type="entry name" value="ABHYDROLASE"/>
</dbReference>
<dbReference type="PANTHER" id="PTHR43798:SF33">
    <property type="entry name" value="HYDROLASE, PUTATIVE (AFU_ORTHOLOGUE AFUA_2G14860)-RELATED"/>
    <property type="match status" value="1"/>
</dbReference>
<dbReference type="Pfam" id="PF00561">
    <property type="entry name" value="Abhydrolase_1"/>
    <property type="match status" value="1"/>
</dbReference>
<keyword evidence="1" id="KW-0732">Signal</keyword>
<dbReference type="SUPFAM" id="SSF53474">
    <property type="entry name" value="alpha/beta-Hydrolases"/>
    <property type="match status" value="1"/>
</dbReference>
<evidence type="ECO:0000313" key="3">
    <source>
        <dbReference type="EMBL" id="MBO9201566.1"/>
    </source>
</evidence>
<reference evidence="3 4" key="1">
    <citation type="submission" date="2021-03" db="EMBL/GenBank/DDBJ databases">
        <title>Assistant Professor.</title>
        <authorList>
            <person name="Huq M.A."/>
        </authorList>
    </citation>
    <scope>NUCLEOTIDE SEQUENCE [LARGE SCALE GENOMIC DNA]</scope>
    <source>
        <strain evidence="3 4">MAH-29</strain>
    </source>
</reference>
<evidence type="ECO:0000313" key="4">
    <source>
        <dbReference type="Proteomes" id="UP000677244"/>
    </source>
</evidence>
<feature type="chain" id="PRO_5046031675" evidence="1">
    <location>
        <begin position="23"/>
        <end position="282"/>
    </location>
</feature>
<dbReference type="RefSeq" id="WP_209139620.1">
    <property type="nucleotide sequence ID" value="NZ_JAGHKO010000004.1"/>
</dbReference>
<accession>A0ABS3YWM9</accession>
<proteinExistence type="predicted"/>
<comment type="caution">
    <text evidence="3">The sequence shown here is derived from an EMBL/GenBank/DDBJ whole genome shotgun (WGS) entry which is preliminary data.</text>
</comment>
<dbReference type="InterPro" id="IPR000073">
    <property type="entry name" value="AB_hydrolase_1"/>
</dbReference>
<dbReference type="Proteomes" id="UP000677244">
    <property type="component" value="Unassembled WGS sequence"/>
</dbReference>
<feature type="domain" description="AB hydrolase-1" evidence="2">
    <location>
        <begin position="41"/>
        <end position="140"/>
    </location>
</feature>